<dbReference type="Pfam" id="PF25601">
    <property type="entry name" value="AAA_lid_14"/>
    <property type="match status" value="1"/>
</dbReference>
<dbReference type="InterPro" id="IPR035965">
    <property type="entry name" value="PAS-like_dom_sf"/>
</dbReference>
<dbReference type="OrthoDB" id="9803970at2"/>
<dbReference type="InterPro" id="IPR025662">
    <property type="entry name" value="Sigma_54_int_dom_ATP-bd_1"/>
</dbReference>
<dbReference type="InterPro" id="IPR003593">
    <property type="entry name" value="AAA+_ATPase"/>
</dbReference>
<dbReference type="InterPro" id="IPR000014">
    <property type="entry name" value="PAS"/>
</dbReference>
<dbReference type="SMART" id="SM00382">
    <property type="entry name" value="AAA"/>
    <property type="match status" value="1"/>
</dbReference>
<evidence type="ECO:0000313" key="9">
    <source>
        <dbReference type="Proteomes" id="UP000323521"/>
    </source>
</evidence>
<name>A0A3G1KNN2_FORW1</name>
<reference evidence="8 9" key="1">
    <citation type="submission" date="2016-10" db="EMBL/GenBank/DDBJ databases">
        <title>Complete Genome Sequence of Peptococcaceae strain DCMF.</title>
        <authorList>
            <person name="Edwards R.J."/>
            <person name="Holland S.I."/>
            <person name="Deshpande N.P."/>
            <person name="Wong Y.K."/>
            <person name="Ertan H."/>
            <person name="Manefield M."/>
            <person name="Russell T.L."/>
            <person name="Lee M.J."/>
        </authorList>
    </citation>
    <scope>NUCLEOTIDE SEQUENCE [LARGE SCALE GENOMIC DNA]</scope>
    <source>
        <strain evidence="8 9">DCMF</strain>
    </source>
</reference>
<evidence type="ECO:0000256" key="1">
    <source>
        <dbReference type="ARBA" id="ARBA00022741"/>
    </source>
</evidence>
<protein>
    <recommendedName>
        <fullName evidence="10">Sigma-54-dependent Fis family transcriptional regulator</fullName>
    </recommendedName>
</protein>
<dbReference type="InterPro" id="IPR025943">
    <property type="entry name" value="Sigma_54_int_dom_ATP-bd_2"/>
</dbReference>
<dbReference type="GO" id="GO:0005524">
    <property type="term" value="F:ATP binding"/>
    <property type="evidence" value="ECO:0007669"/>
    <property type="project" value="UniProtKB-KW"/>
</dbReference>
<dbReference type="KEGG" id="fwa:DCMF_03845"/>
<dbReference type="Gene3D" id="3.40.50.300">
    <property type="entry name" value="P-loop containing nucleotide triphosphate hydrolases"/>
    <property type="match status" value="1"/>
</dbReference>
<evidence type="ECO:0000256" key="2">
    <source>
        <dbReference type="ARBA" id="ARBA00022840"/>
    </source>
</evidence>
<dbReference type="Gene3D" id="1.10.10.60">
    <property type="entry name" value="Homeodomain-like"/>
    <property type="match status" value="1"/>
</dbReference>
<dbReference type="InterPro" id="IPR027417">
    <property type="entry name" value="P-loop_NTPase"/>
</dbReference>
<dbReference type="SUPFAM" id="SSF46689">
    <property type="entry name" value="Homeodomain-like"/>
    <property type="match status" value="1"/>
</dbReference>
<keyword evidence="2" id="KW-0067">ATP-binding</keyword>
<dbReference type="PANTHER" id="PTHR32071">
    <property type="entry name" value="TRANSCRIPTIONAL REGULATORY PROTEIN"/>
    <property type="match status" value="1"/>
</dbReference>
<dbReference type="Pfam" id="PF01590">
    <property type="entry name" value="GAF"/>
    <property type="match status" value="1"/>
</dbReference>
<dbReference type="PROSITE" id="PS00688">
    <property type="entry name" value="SIGMA54_INTERACT_3"/>
    <property type="match status" value="1"/>
</dbReference>
<dbReference type="RefSeq" id="WP_148133212.1">
    <property type="nucleotide sequence ID" value="NZ_CP017634.1"/>
</dbReference>
<dbReference type="Pfam" id="PF00989">
    <property type="entry name" value="PAS"/>
    <property type="match status" value="1"/>
</dbReference>
<evidence type="ECO:0000256" key="4">
    <source>
        <dbReference type="ARBA" id="ARBA00023125"/>
    </source>
</evidence>
<dbReference type="Pfam" id="PF02954">
    <property type="entry name" value="HTH_8"/>
    <property type="match status" value="1"/>
</dbReference>
<dbReference type="SUPFAM" id="SSF52540">
    <property type="entry name" value="P-loop containing nucleoside triphosphate hydrolases"/>
    <property type="match status" value="1"/>
</dbReference>
<keyword evidence="5" id="KW-0804">Transcription</keyword>
<dbReference type="Gene3D" id="3.30.450.20">
    <property type="entry name" value="PAS domain"/>
    <property type="match status" value="1"/>
</dbReference>
<dbReference type="InterPro" id="IPR002197">
    <property type="entry name" value="HTH_Fis"/>
</dbReference>
<dbReference type="FunFam" id="3.40.50.300:FF:000006">
    <property type="entry name" value="DNA-binding transcriptional regulator NtrC"/>
    <property type="match status" value="1"/>
</dbReference>
<evidence type="ECO:0000259" key="7">
    <source>
        <dbReference type="PROSITE" id="PS50112"/>
    </source>
</evidence>
<dbReference type="InterPro" id="IPR025944">
    <property type="entry name" value="Sigma_54_int_dom_CS"/>
</dbReference>
<dbReference type="CDD" id="cd00130">
    <property type="entry name" value="PAS"/>
    <property type="match status" value="1"/>
</dbReference>
<evidence type="ECO:0000256" key="3">
    <source>
        <dbReference type="ARBA" id="ARBA00023015"/>
    </source>
</evidence>
<dbReference type="PANTHER" id="PTHR32071:SF57">
    <property type="entry name" value="C4-DICARBOXYLATE TRANSPORT TRANSCRIPTIONAL REGULATORY PROTEIN DCTD"/>
    <property type="match status" value="1"/>
</dbReference>
<evidence type="ECO:0000313" key="8">
    <source>
        <dbReference type="EMBL" id="ATW24036.1"/>
    </source>
</evidence>
<dbReference type="PROSITE" id="PS00675">
    <property type="entry name" value="SIGMA54_INTERACT_1"/>
    <property type="match status" value="1"/>
</dbReference>
<dbReference type="PROSITE" id="PS00676">
    <property type="entry name" value="SIGMA54_INTERACT_2"/>
    <property type="match status" value="1"/>
</dbReference>
<keyword evidence="1" id="KW-0547">Nucleotide-binding</keyword>
<dbReference type="NCBIfam" id="TIGR00229">
    <property type="entry name" value="sensory_box"/>
    <property type="match status" value="1"/>
</dbReference>
<accession>A0A3G1KNN2</accession>
<dbReference type="InterPro" id="IPR009057">
    <property type="entry name" value="Homeodomain-like_sf"/>
</dbReference>
<dbReference type="GO" id="GO:0006355">
    <property type="term" value="P:regulation of DNA-templated transcription"/>
    <property type="evidence" value="ECO:0007669"/>
    <property type="project" value="InterPro"/>
</dbReference>
<keyword evidence="4" id="KW-0238">DNA-binding</keyword>
<dbReference type="Pfam" id="PF00158">
    <property type="entry name" value="Sigma54_activat"/>
    <property type="match status" value="1"/>
</dbReference>
<dbReference type="GO" id="GO:0043565">
    <property type="term" value="F:sequence-specific DNA binding"/>
    <property type="evidence" value="ECO:0007669"/>
    <property type="project" value="InterPro"/>
</dbReference>
<dbReference type="PROSITE" id="PS50045">
    <property type="entry name" value="SIGMA54_INTERACT_4"/>
    <property type="match status" value="1"/>
</dbReference>
<dbReference type="InterPro" id="IPR003018">
    <property type="entry name" value="GAF"/>
</dbReference>
<dbReference type="InterPro" id="IPR013767">
    <property type="entry name" value="PAS_fold"/>
</dbReference>
<keyword evidence="3" id="KW-0805">Transcription regulation</keyword>
<organism evidence="8 9">
    <name type="scientific">Formimonas warabiya</name>
    <dbReference type="NCBI Taxonomy" id="1761012"/>
    <lineage>
        <taxon>Bacteria</taxon>
        <taxon>Bacillati</taxon>
        <taxon>Bacillota</taxon>
        <taxon>Clostridia</taxon>
        <taxon>Eubacteriales</taxon>
        <taxon>Peptococcaceae</taxon>
        <taxon>Candidatus Formimonas</taxon>
    </lineage>
</organism>
<dbReference type="AlphaFoldDB" id="A0A3G1KNN2"/>
<feature type="domain" description="PAS" evidence="7">
    <location>
        <begin position="211"/>
        <end position="258"/>
    </location>
</feature>
<keyword evidence="9" id="KW-1185">Reference proteome</keyword>
<evidence type="ECO:0000259" key="6">
    <source>
        <dbReference type="PROSITE" id="PS50045"/>
    </source>
</evidence>
<dbReference type="InterPro" id="IPR029016">
    <property type="entry name" value="GAF-like_dom_sf"/>
</dbReference>
<dbReference type="SUPFAM" id="SSF55785">
    <property type="entry name" value="PYP-like sensor domain (PAS domain)"/>
    <property type="match status" value="1"/>
</dbReference>
<evidence type="ECO:0008006" key="10">
    <source>
        <dbReference type="Google" id="ProtNLM"/>
    </source>
</evidence>
<dbReference type="Proteomes" id="UP000323521">
    <property type="component" value="Chromosome"/>
</dbReference>
<dbReference type="InterPro" id="IPR058031">
    <property type="entry name" value="AAA_lid_NorR"/>
</dbReference>
<dbReference type="InterPro" id="IPR002078">
    <property type="entry name" value="Sigma_54_int"/>
</dbReference>
<feature type="domain" description="Sigma-54 factor interaction" evidence="6">
    <location>
        <begin position="340"/>
        <end position="570"/>
    </location>
</feature>
<dbReference type="CDD" id="cd00009">
    <property type="entry name" value="AAA"/>
    <property type="match status" value="1"/>
</dbReference>
<evidence type="ECO:0000256" key="5">
    <source>
        <dbReference type="ARBA" id="ARBA00023163"/>
    </source>
</evidence>
<dbReference type="SUPFAM" id="SSF55781">
    <property type="entry name" value="GAF domain-like"/>
    <property type="match status" value="1"/>
</dbReference>
<dbReference type="Gene3D" id="1.10.8.60">
    <property type="match status" value="1"/>
</dbReference>
<dbReference type="PRINTS" id="PR01590">
    <property type="entry name" value="HTHFIS"/>
</dbReference>
<dbReference type="EMBL" id="CP017634">
    <property type="protein sequence ID" value="ATW24036.1"/>
    <property type="molecule type" value="Genomic_DNA"/>
</dbReference>
<sequence>MRFHYQAWEDFVIGRNTSKETSLVSPIILSSWQRCVNRHQSPDEVISSRVPEEEVNKRRTVNQNLINVAKPFLEELYELVKGSGFTVVLLDQDACILEILGDQDFLERHKHFQTGEIWDEETKGTNAMGIVKIEKIPVQVYATEHYVRKNHNITCSGAPIRGANGEMIGILDVSGDFNKAHAHTLGMVVAAVKAIQNELSLKAAHAEIIKSYNNVNAIIETISDGIVSFDEYGRITNMNPVAIKILDVNGSNYQGKQLKSILKNDEIFDRILRNGRSIYDKEFLLERNHKQVHFLFSAQPIIDHAKEICGGVANLREIKYVHRLINQMVGARALFTFEDIIGESASIKESIRIAKDIAASMSSIILQGESGTGKEMFAQAIHNESSFSLGPFMVINCGAIPRDLIESELFGYEDGAFTGAKRGGRAGKFELANGGTIFLDEIGDMPLDTQVSLLRVLQEKQVVRIGGYKSIPINVRVIAATNKDIKEEVRKGNFREDLYYRLNVINITIPPLRKREGDILLLSKYYIKKCSTMLGYTVSNLDPQAVRSLEEYYWPGNVRELANAMERAVNMAKGKEIALEHLPENLQKQTNLGKKKAKDPHTLEKREKEIILETLEAVNWNISKGSSILGISRNTLYRKINKYEITMTG</sequence>
<dbReference type="PROSITE" id="PS50112">
    <property type="entry name" value="PAS"/>
    <property type="match status" value="1"/>
</dbReference>
<gene>
    <name evidence="8" type="ORF">DCMF_03845</name>
</gene>
<proteinExistence type="predicted"/>
<dbReference type="Gene3D" id="3.30.450.40">
    <property type="match status" value="1"/>
</dbReference>